<keyword evidence="2" id="KW-1185">Reference proteome</keyword>
<evidence type="ECO:0000313" key="2">
    <source>
        <dbReference type="Proteomes" id="UP000289738"/>
    </source>
</evidence>
<name>A0A444Y3W0_ARAHY</name>
<dbReference type="EMBL" id="SDMP01000018">
    <property type="protein sequence ID" value="RYQ96605.1"/>
    <property type="molecule type" value="Genomic_DNA"/>
</dbReference>
<proteinExistence type="predicted"/>
<organism evidence="1 2">
    <name type="scientific">Arachis hypogaea</name>
    <name type="common">Peanut</name>
    <dbReference type="NCBI Taxonomy" id="3818"/>
    <lineage>
        <taxon>Eukaryota</taxon>
        <taxon>Viridiplantae</taxon>
        <taxon>Streptophyta</taxon>
        <taxon>Embryophyta</taxon>
        <taxon>Tracheophyta</taxon>
        <taxon>Spermatophyta</taxon>
        <taxon>Magnoliopsida</taxon>
        <taxon>eudicotyledons</taxon>
        <taxon>Gunneridae</taxon>
        <taxon>Pentapetalae</taxon>
        <taxon>rosids</taxon>
        <taxon>fabids</taxon>
        <taxon>Fabales</taxon>
        <taxon>Fabaceae</taxon>
        <taxon>Papilionoideae</taxon>
        <taxon>50 kb inversion clade</taxon>
        <taxon>dalbergioids sensu lato</taxon>
        <taxon>Dalbergieae</taxon>
        <taxon>Pterocarpus clade</taxon>
        <taxon>Arachis</taxon>
    </lineage>
</organism>
<dbReference type="Proteomes" id="UP000289738">
    <property type="component" value="Chromosome B08"/>
</dbReference>
<sequence length="14" mass="1572">MDLKTGPNRSVQPE</sequence>
<reference evidence="1 2" key="1">
    <citation type="submission" date="2019-01" db="EMBL/GenBank/DDBJ databases">
        <title>Sequencing of cultivated peanut Arachis hypogaea provides insights into genome evolution and oil improvement.</title>
        <authorList>
            <person name="Chen X."/>
        </authorList>
    </citation>
    <scope>NUCLEOTIDE SEQUENCE [LARGE SCALE GENOMIC DNA]</scope>
    <source>
        <strain evidence="2">cv. Fuhuasheng</strain>
        <tissue evidence="1">Leaves</tissue>
    </source>
</reference>
<evidence type="ECO:0000313" key="1">
    <source>
        <dbReference type="EMBL" id="RYQ96605.1"/>
    </source>
</evidence>
<protein>
    <submittedName>
        <fullName evidence="1">Uncharacterized protein</fullName>
    </submittedName>
</protein>
<accession>A0A444Y3W0</accession>
<gene>
    <name evidence="1" type="ORF">Ahy_B08g092428</name>
</gene>
<comment type="caution">
    <text evidence="1">The sequence shown here is derived from an EMBL/GenBank/DDBJ whole genome shotgun (WGS) entry which is preliminary data.</text>
</comment>